<dbReference type="EnsemblMetazoa" id="ASIC017313-RA">
    <property type="protein sequence ID" value="ASIC017313-PA"/>
    <property type="gene ID" value="ASIC017313"/>
</dbReference>
<dbReference type="AlphaFoldDB" id="A0A084WG12"/>
<protein>
    <submittedName>
        <fullName evidence="2 3">SUMO-specific isopeptidase USPL1 isoform X3</fullName>
    </submittedName>
</protein>
<feature type="region of interest" description="Disordered" evidence="1">
    <location>
        <begin position="109"/>
        <end position="145"/>
    </location>
</feature>
<feature type="compositionally biased region" description="Basic and acidic residues" evidence="1">
    <location>
        <begin position="120"/>
        <end position="133"/>
    </location>
</feature>
<name>A0A084WG12_ANOSI</name>
<keyword evidence="4" id="KW-1185">Reference proteome</keyword>
<dbReference type="VEuPathDB" id="VectorBase:ASIC017313"/>
<sequence length="174" mass="19851">MYDTPNASSVWESLHREVKENKNECHPIRREKKNPGLRREFEDRTATCTRRCVFAKILRILPRQWRCTTVSSTVSSGSRTPPRAELHPKQIKTMRGRCAPGRAQRPALVFPSVFPSNRAGSDEPRSEDTRADEEMPTQQRSSAWDERACMKWKTSGAPNGCRDLCMCVCARVSV</sequence>
<proteinExistence type="predicted"/>
<dbReference type="Proteomes" id="UP000030765">
    <property type="component" value="Unassembled WGS sequence"/>
</dbReference>
<gene>
    <name evidence="2" type="ORF">ZHAS_00017313</name>
</gene>
<evidence type="ECO:0000313" key="2">
    <source>
        <dbReference type="EMBL" id="KFB49156.1"/>
    </source>
</evidence>
<dbReference type="EMBL" id="KE525343">
    <property type="protein sequence ID" value="KFB49156.1"/>
    <property type="molecule type" value="Genomic_DNA"/>
</dbReference>
<evidence type="ECO:0000313" key="4">
    <source>
        <dbReference type="Proteomes" id="UP000030765"/>
    </source>
</evidence>
<reference evidence="3" key="2">
    <citation type="submission" date="2020-05" db="UniProtKB">
        <authorList>
            <consortium name="EnsemblMetazoa"/>
        </authorList>
    </citation>
    <scope>IDENTIFICATION</scope>
</reference>
<evidence type="ECO:0000313" key="3">
    <source>
        <dbReference type="EnsemblMetazoa" id="ASIC017313-PA"/>
    </source>
</evidence>
<reference evidence="2 4" key="1">
    <citation type="journal article" date="2014" name="BMC Genomics">
        <title>Genome sequence of Anopheles sinensis provides insight into genetics basis of mosquito competence for malaria parasites.</title>
        <authorList>
            <person name="Zhou D."/>
            <person name="Zhang D."/>
            <person name="Ding G."/>
            <person name="Shi L."/>
            <person name="Hou Q."/>
            <person name="Ye Y."/>
            <person name="Xu Y."/>
            <person name="Zhou H."/>
            <person name="Xiong C."/>
            <person name="Li S."/>
            <person name="Yu J."/>
            <person name="Hong S."/>
            <person name="Yu X."/>
            <person name="Zou P."/>
            <person name="Chen C."/>
            <person name="Chang X."/>
            <person name="Wang W."/>
            <person name="Lv Y."/>
            <person name="Sun Y."/>
            <person name="Ma L."/>
            <person name="Shen B."/>
            <person name="Zhu C."/>
        </authorList>
    </citation>
    <scope>NUCLEOTIDE SEQUENCE [LARGE SCALE GENOMIC DNA]</scope>
</reference>
<organism evidence="2">
    <name type="scientific">Anopheles sinensis</name>
    <name type="common">Mosquito</name>
    <dbReference type="NCBI Taxonomy" id="74873"/>
    <lineage>
        <taxon>Eukaryota</taxon>
        <taxon>Metazoa</taxon>
        <taxon>Ecdysozoa</taxon>
        <taxon>Arthropoda</taxon>
        <taxon>Hexapoda</taxon>
        <taxon>Insecta</taxon>
        <taxon>Pterygota</taxon>
        <taxon>Neoptera</taxon>
        <taxon>Endopterygota</taxon>
        <taxon>Diptera</taxon>
        <taxon>Nematocera</taxon>
        <taxon>Culicoidea</taxon>
        <taxon>Culicidae</taxon>
        <taxon>Anophelinae</taxon>
        <taxon>Anopheles</taxon>
    </lineage>
</organism>
<accession>A0A084WG12</accession>
<dbReference type="EMBL" id="ATLV01023427">
    <property type="status" value="NOT_ANNOTATED_CDS"/>
    <property type="molecule type" value="Genomic_DNA"/>
</dbReference>
<evidence type="ECO:0000256" key="1">
    <source>
        <dbReference type="SAM" id="MobiDB-lite"/>
    </source>
</evidence>